<dbReference type="Proteomes" id="UP001224890">
    <property type="component" value="Unassembled WGS sequence"/>
</dbReference>
<evidence type="ECO:0000313" key="3">
    <source>
        <dbReference type="Proteomes" id="UP001224890"/>
    </source>
</evidence>
<dbReference type="AlphaFoldDB" id="A0AAJ0F290"/>
<feature type="chain" id="PRO_5042468516" description="Secreted protein" evidence="1">
    <location>
        <begin position="23"/>
        <end position="122"/>
    </location>
</feature>
<dbReference type="GeneID" id="85458481"/>
<comment type="caution">
    <text evidence="2">The sequence shown here is derived from an EMBL/GenBank/DDBJ whole genome shotgun (WGS) entry which is preliminary data.</text>
</comment>
<name>A0AAJ0F290_9PEZI</name>
<gene>
    <name evidence="2" type="ORF">BDP55DRAFT_650058</name>
</gene>
<dbReference type="RefSeq" id="XP_060433948.1">
    <property type="nucleotide sequence ID" value="XM_060573955.1"/>
</dbReference>
<keyword evidence="3" id="KW-1185">Reference proteome</keyword>
<organism evidence="2 3">
    <name type="scientific">Colletotrichum godetiae</name>
    <dbReference type="NCBI Taxonomy" id="1209918"/>
    <lineage>
        <taxon>Eukaryota</taxon>
        <taxon>Fungi</taxon>
        <taxon>Dikarya</taxon>
        <taxon>Ascomycota</taxon>
        <taxon>Pezizomycotina</taxon>
        <taxon>Sordariomycetes</taxon>
        <taxon>Hypocreomycetidae</taxon>
        <taxon>Glomerellales</taxon>
        <taxon>Glomerellaceae</taxon>
        <taxon>Colletotrichum</taxon>
        <taxon>Colletotrichum acutatum species complex</taxon>
    </lineage>
</organism>
<proteinExistence type="predicted"/>
<keyword evidence="1" id="KW-0732">Signal</keyword>
<evidence type="ECO:0008006" key="4">
    <source>
        <dbReference type="Google" id="ProtNLM"/>
    </source>
</evidence>
<feature type="signal peptide" evidence="1">
    <location>
        <begin position="1"/>
        <end position="22"/>
    </location>
</feature>
<reference evidence="2" key="1">
    <citation type="submission" date="2021-06" db="EMBL/GenBank/DDBJ databases">
        <title>Comparative genomics, transcriptomics and evolutionary studies reveal genomic signatures of adaptation to plant cell wall in hemibiotrophic fungi.</title>
        <authorList>
            <consortium name="DOE Joint Genome Institute"/>
            <person name="Baroncelli R."/>
            <person name="Diaz J.F."/>
            <person name="Benocci T."/>
            <person name="Peng M."/>
            <person name="Battaglia E."/>
            <person name="Haridas S."/>
            <person name="Andreopoulos W."/>
            <person name="Labutti K."/>
            <person name="Pangilinan J."/>
            <person name="Floch G.L."/>
            <person name="Makela M.R."/>
            <person name="Henrissat B."/>
            <person name="Grigoriev I.V."/>
            <person name="Crouch J.A."/>
            <person name="De Vries R.P."/>
            <person name="Sukno S.A."/>
            <person name="Thon M.R."/>
        </authorList>
    </citation>
    <scope>NUCLEOTIDE SEQUENCE</scope>
    <source>
        <strain evidence="2">CBS 193.32</strain>
    </source>
</reference>
<protein>
    <recommendedName>
        <fullName evidence="4">Secreted protein</fullName>
    </recommendedName>
</protein>
<sequence>MKKKFGMQRWWWVVWWVGTSHQSPLGCATFSGAYEYITHCRATRIKGRRDFEERTMTKATERGARATWRGGGTQTLRDFCAFPAAGCLEIQLVQPTCLHEHLQVCRQRRRKTGREHQQRGEG</sequence>
<accession>A0AAJ0F290</accession>
<evidence type="ECO:0000313" key="2">
    <source>
        <dbReference type="EMBL" id="KAK1690253.1"/>
    </source>
</evidence>
<dbReference type="EMBL" id="JAHMHR010000006">
    <property type="protein sequence ID" value="KAK1690253.1"/>
    <property type="molecule type" value="Genomic_DNA"/>
</dbReference>
<feature type="non-terminal residue" evidence="2">
    <location>
        <position position="122"/>
    </location>
</feature>
<evidence type="ECO:0000256" key="1">
    <source>
        <dbReference type="SAM" id="SignalP"/>
    </source>
</evidence>